<dbReference type="InterPro" id="IPR025952">
    <property type="entry name" value="R3H-assoc_dom"/>
</dbReference>
<accession>N1PL13</accession>
<dbReference type="InterPro" id="IPR039629">
    <property type="entry name" value="R3HDM4"/>
</dbReference>
<organism evidence="3 4">
    <name type="scientific">Dothistroma septosporum (strain NZE10 / CBS 128990)</name>
    <name type="common">Red band needle blight fungus</name>
    <name type="synonym">Mycosphaerella pini</name>
    <dbReference type="NCBI Taxonomy" id="675120"/>
    <lineage>
        <taxon>Eukaryota</taxon>
        <taxon>Fungi</taxon>
        <taxon>Dikarya</taxon>
        <taxon>Ascomycota</taxon>
        <taxon>Pezizomycotina</taxon>
        <taxon>Dothideomycetes</taxon>
        <taxon>Dothideomycetidae</taxon>
        <taxon>Mycosphaerellales</taxon>
        <taxon>Mycosphaerellaceae</taxon>
        <taxon>Dothistroma</taxon>
    </lineage>
</organism>
<dbReference type="GO" id="GO:0003676">
    <property type="term" value="F:nucleic acid binding"/>
    <property type="evidence" value="ECO:0007669"/>
    <property type="project" value="InterPro"/>
</dbReference>
<feature type="non-terminal residue" evidence="3">
    <location>
        <position position="1"/>
    </location>
</feature>
<dbReference type="HOGENOM" id="CLU_064119_0_0_1"/>
<name>N1PL13_DOTSN</name>
<feature type="domain" description="R3H-associated N-terminal" evidence="2">
    <location>
        <begin position="105"/>
        <end position="212"/>
    </location>
</feature>
<evidence type="ECO:0000259" key="2">
    <source>
        <dbReference type="Pfam" id="PF13902"/>
    </source>
</evidence>
<reference evidence="4" key="1">
    <citation type="journal article" date="2012" name="PLoS Genet.">
        <title>The genomes of the fungal plant pathogens Cladosporium fulvum and Dothistroma septosporum reveal adaptation to different hosts and lifestyles but also signatures of common ancestry.</title>
        <authorList>
            <person name="de Wit P.J.G.M."/>
            <person name="van der Burgt A."/>
            <person name="Oekmen B."/>
            <person name="Stergiopoulos I."/>
            <person name="Abd-Elsalam K.A."/>
            <person name="Aerts A.L."/>
            <person name="Bahkali A.H."/>
            <person name="Beenen H.G."/>
            <person name="Chettri P."/>
            <person name="Cox M.P."/>
            <person name="Datema E."/>
            <person name="de Vries R.P."/>
            <person name="Dhillon B."/>
            <person name="Ganley A.R."/>
            <person name="Griffiths S.A."/>
            <person name="Guo Y."/>
            <person name="Hamelin R.C."/>
            <person name="Henrissat B."/>
            <person name="Kabir M.S."/>
            <person name="Jashni M.K."/>
            <person name="Kema G."/>
            <person name="Klaubauf S."/>
            <person name="Lapidus A."/>
            <person name="Levasseur A."/>
            <person name="Lindquist E."/>
            <person name="Mehrabi R."/>
            <person name="Ohm R.A."/>
            <person name="Owen T.J."/>
            <person name="Salamov A."/>
            <person name="Schwelm A."/>
            <person name="Schijlen E."/>
            <person name="Sun H."/>
            <person name="van den Burg H.A."/>
            <person name="van Ham R.C.H.J."/>
            <person name="Zhang S."/>
            <person name="Goodwin S.B."/>
            <person name="Grigoriev I.V."/>
            <person name="Collemare J."/>
            <person name="Bradshaw R.E."/>
        </authorList>
    </citation>
    <scope>NUCLEOTIDE SEQUENCE [LARGE SCALE GENOMIC DNA]</scope>
    <source>
        <strain evidence="4">NZE10 / CBS 128990</strain>
    </source>
</reference>
<dbReference type="OrthoDB" id="10256743at2759"/>
<dbReference type="CDD" id="cd02325">
    <property type="entry name" value="R3H"/>
    <property type="match status" value="1"/>
</dbReference>
<evidence type="ECO:0000313" key="3">
    <source>
        <dbReference type="EMBL" id="EME44036.1"/>
    </source>
</evidence>
<evidence type="ECO:0000313" key="4">
    <source>
        <dbReference type="Proteomes" id="UP000016933"/>
    </source>
</evidence>
<dbReference type="Pfam" id="PF13902">
    <property type="entry name" value="R3H-assoc"/>
    <property type="match status" value="1"/>
</dbReference>
<dbReference type="EMBL" id="KB446539">
    <property type="protein sequence ID" value="EME44036.1"/>
    <property type="molecule type" value="Genomic_DNA"/>
</dbReference>
<dbReference type="AlphaFoldDB" id="N1PL13"/>
<dbReference type="Gene3D" id="3.30.1370.50">
    <property type="entry name" value="R3H-like domain"/>
    <property type="match status" value="1"/>
</dbReference>
<dbReference type="eggNOG" id="ENOG502S2TY">
    <property type="taxonomic scope" value="Eukaryota"/>
</dbReference>
<gene>
    <name evidence="3" type="ORF">DOTSEDRAFT_71739</name>
</gene>
<sequence length="353" mass="39696">MRPVESGLSSTSRFVLVHESTMAIHPELLATPATSIERVEAWTAADTVSEVADALGATLISADSLRAVRGTHVTIDIPLDERPAAVQDTPPRPRIEAVHTVYKRREPIRRDSQKRREALLKGKEGSRRRQRWENDRLLNNPHAEPPLPSDWQVQPTYPVHRVPYILAPLWDAEYAKSAKDRQKRAEAARVPASKEDAAAAKVTSELRAKLKKSRGAKGLLQNLEEDVRGFVQQWDEKQKQMESDGLIDPDSEDEEIVFVGRNGAMSDERKKEKDQQALEKDKMIFESLLDDHGAAFGRYLVHSIAAYYGLKTWSVTTGDPARREAYVGLIIDPETRRPSLTRSGMPRPLYAVV</sequence>
<dbReference type="PANTHER" id="PTHR32019">
    <property type="entry name" value="R3H DOMAIN-CONTAINING PROTEIN 4"/>
    <property type="match status" value="1"/>
</dbReference>
<reference evidence="3 4" key="2">
    <citation type="journal article" date="2012" name="PLoS Pathog.">
        <title>Diverse lifestyles and strategies of plant pathogenesis encoded in the genomes of eighteen Dothideomycetes fungi.</title>
        <authorList>
            <person name="Ohm R.A."/>
            <person name="Feau N."/>
            <person name="Henrissat B."/>
            <person name="Schoch C.L."/>
            <person name="Horwitz B.A."/>
            <person name="Barry K.W."/>
            <person name="Condon B.J."/>
            <person name="Copeland A.C."/>
            <person name="Dhillon B."/>
            <person name="Glaser F."/>
            <person name="Hesse C.N."/>
            <person name="Kosti I."/>
            <person name="LaButti K."/>
            <person name="Lindquist E.A."/>
            <person name="Lucas S."/>
            <person name="Salamov A.A."/>
            <person name="Bradshaw R.E."/>
            <person name="Ciuffetti L."/>
            <person name="Hamelin R.C."/>
            <person name="Kema G.H.J."/>
            <person name="Lawrence C."/>
            <person name="Scott J.A."/>
            <person name="Spatafora J.W."/>
            <person name="Turgeon B.G."/>
            <person name="de Wit P.J.G.M."/>
            <person name="Zhong S."/>
            <person name="Goodwin S.B."/>
            <person name="Grigoriev I.V."/>
        </authorList>
    </citation>
    <scope>NUCLEOTIDE SEQUENCE [LARGE SCALE GENOMIC DNA]</scope>
    <source>
        <strain evidence="4">NZE10 / CBS 128990</strain>
    </source>
</reference>
<evidence type="ECO:0000256" key="1">
    <source>
        <dbReference type="SAM" id="MobiDB-lite"/>
    </source>
</evidence>
<protein>
    <recommendedName>
        <fullName evidence="2">R3H-associated N-terminal domain-containing protein</fullName>
    </recommendedName>
</protein>
<dbReference type="OMA" id="YPRHDPM"/>
<feature type="region of interest" description="Disordered" evidence="1">
    <location>
        <begin position="106"/>
        <end position="150"/>
    </location>
</feature>
<proteinExistence type="predicted"/>
<keyword evidence="4" id="KW-1185">Reference proteome</keyword>
<dbReference type="Proteomes" id="UP000016933">
    <property type="component" value="Unassembled WGS sequence"/>
</dbReference>
<dbReference type="InterPro" id="IPR036867">
    <property type="entry name" value="R3H_dom_sf"/>
</dbReference>
<feature type="compositionally biased region" description="Basic and acidic residues" evidence="1">
    <location>
        <begin position="106"/>
        <end position="136"/>
    </location>
</feature>
<dbReference type="PANTHER" id="PTHR32019:SF2">
    <property type="entry name" value="R3H DOMAIN-CONTAINING PROTEIN 4"/>
    <property type="match status" value="1"/>
</dbReference>
<dbReference type="SUPFAM" id="SSF82708">
    <property type="entry name" value="R3H domain"/>
    <property type="match status" value="1"/>
</dbReference>